<evidence type="ECO:0000313" key="3">
    <source>
        <dbReference type="EMBL" id="KDQ58997.1"/>
    </source>
</evidence>
<dbReference type="STRING" id="933084.A0A067Q699"/>
<protein>
    <recommendedName>
        <fullName evidence="2">BTB domain-containing protein</fullName>
    </recommendedName>
</protein>
<reference evidence="4" key="1">
    <citation type="journal article" date="2014" name="Proc. Natl. Acad. Sci. U.S.A.">
        <title>Extensive sampling of basidiomycete genomes demonstrates inadequacy of the white-rot/brown-rot paradigm for wood decay fungi.</title>
        <authorList>
            <person name="Riley R."/>
            <person name="Salamov A.A."/>
            <person name="Brown D.W."/>
            <person name="Nagy L.G."/>
            <person name="Floudas D."/>
            <person name="Held B.W."/>
            <person name="Levasseur A."/>
            <person name="Lombard V."/>
            <person name="Morin E."/>
            <person name="Otillar R."/>
            <person name="Lindquist E.A."/>
            <person name="Sun H."/>
            <person name="LaButti K.M."/>
            <person name="Schmutz J."/>
            <person name="Jabbour D."/>
            <person name="Luo H."/>
            <person name="Baker S.E."/>
            <person name="Pisabarro A.G."/>
            <person name="Walton J.D."/>
            <person name="Blanchette R.A."/>
            <person name="Henrissat B."/>
            <person name="Martin F."/>
            <person name="Cullen D."/>
            <person name="Hibbett D.S."/>
            <person name="Grigoriev I.V."/>
        </authorList>
    </citation>
    <scope>NUCLEOTIDE SEQUENCE [LARGE SCALE GENOMIC DNA]</scope>
    <source>
        <strain evidence="4">MUCL 33604</strain>
    </source>
</reference>
<dbReference type="InterPro" id="IPR000210">
    <property type="entry name" value="BTB/POZ_dom"/>
</dbReference>
<feature type="domain" description="BTB" evidence="2">
    <location>
        <begin position="131"/>
        <end position="189"/>
    </location>
</feature>
<dbReference type="Pfam" id="PF00651">
    <property type="entry name" value="BTB"/>
    <property type="match status" value="1"/>
</dbReference>
<gene>
    <name evidence="3" type="ORF">JAAARDRAFT_649979</name>
</gene>
<dbReference type="OrthoDB" id="2367075at2759"/>
<name>A0A067Q699_9AGAM</name>
<feature type="compositionally biased region" description="Basic and acidic residues" evidence="1">
    <location>
        <begin position="57"/>
        <end position="67"/>
    </location>
</feature>
<dbReference type="SUPFAM" id="SSF54695">
    <property type="entry name" value="POZ domain"/>
    <property type="match status" value="1"/>
</dbReference>
<dbReference type="InParanoid" id="A0A067Q699"/>
<dbReference type="InterPro" id="IPR011333">
    <property type="entry name" value="SKP1/BTB/POZ_sf"/>
</dbReference>
<proteinExistence type="predicted"/>
<feature type="non-terminal residue" evidence="3">
    <location>
        <position position="388"/>
    </location>
</feature>
<feature type="compositionally biased region" description="Basic and acidic residues" evidence="1">
    <location>
        <begin position="1"/>
        <end position="19"/>
    </location>
</feature>
<dbReference type="HOGENOM" id="CLU_712829_0_0_1"/>
<dbReference type="PROSITE" id="PS50097">
    <property type="entry name" value="BTB"/>
    <property type="match status" value="1"/>
</dbReference>
<evidence type="ECO:0000256" key="1">
    <source>
        <dbReference type="SAM" id="MobiDB-lite"/>
    </source>
</evidence>
<dbReference type="Proteomes" id="UP000027265">
    <property type="component" value="Unassembled WGS sequence"/>
</dbReference>
<feature type="compositionally biased region" description="Basic and acidic residues" evidence="1">
    <location>
        <begin position="75"/>
        <end position="85"/>
    </location>
</feature>
<sequence>MEYDDNSLHQDTSFKDGSGDHPPGLTSSNGSLYPATSEIAHFEDVGEDTPSSSDLVDASRHALRDVGDSGPSPKTAHDALDDRESLLPSPDMAAAIGRSDGGEFTRRDASVKRPTPVFTAKKHESFYFRDKMVFFLVEDTVFKVHSFFFERDSEYFRTMFRLHVTSSESRPIVLDVSIASFESFLGVLYPVHFARHVATTANEWIAILALATEWSFATIRTLAMRELFPLASPIDKVIVGIRYDMKEWLNDAYIAICERPEALTRQEGERLGLDEVIKISKMRQDARIGHRLLARCELGAMVRQNCCEITDGRDMPDIVDGGSDIPPPELHALEGSAIRGSSVATTEPNDTDTVPQDSNSLITLNTAFVANPPTSADSPPQMSFNAGP</sequence>
<dbReference type="CDD" id="cd18186">
    <property type="entry name" value="BTB_POZ_ZBTB_KLHL-like"/>
    <property type="match status" value="1"/>
</dbReference>
<dbReference type="AlphaFoldDB" id="A0A067Q699"/>
<feature type="region of interest" description="Disordered" evidence="1">
    <location>
        <begin position="1"/>
        <end position="87"/>
    </location>
</feature>
<dbReference type="Gene3D" id="3.30.710.10">
    <property type="entry name" value="Potassium Channel Kv1.1, Chain A"/>
    <property type="match status" value="1"/>
</dbReference>
<evidence type="ECO:0000259" key="2">
    <source>
        <dbReference type="PROSITE" id="PS50097"/>
    </source>
</evidence>
<organism evidence="3 4">
    <name type="scientific">Jaapia argillacea MUCL 33604</name>
    <dbReference type="NCBI Taxonomy" id="933084"/>
    <lineage>
        <taxon>Eukaryota</taxon>
        <taxon>Fungi</taxon>
        <taxon>Dikarya</taxon>
        <taxon>Basidiomycota</taxon>
        <taxon>Agaricomycotina</taxon>
        <taxon>Agaricomycetes</taxon>
        <taxon>Agaricomycetidae</taxon>
        <taxon>Jaapiales</taxon>
        <taxon>Jaapiaceae</taxon>
        <taxon>Jaapia</taxon>
    </lineage>
</organism>
<accession>A0A067Q699</accession>
<keyword evidence="4" id="KW-1185">Reference proteome</keyword>
<dbReference type="EMBL" id="KL197716">
    <property type="protein sequence ID" value="KDQ58997.1"/>
    <property type="molecule type" value="Genomic_DNA"/>
</dbReference>
<evidence type="ECO:0000313" key="4">
    <source>
        <dbReference type="Proteomes" id="UP000027265"/>
    </source>
</evidence>